<proteinExistence type="predicted"/>
<comment type="caution">
    <text evidence="1">The sequence shown here is derived from an EMBL/GenBank/DDBJ whole genome shotgun (WGS) entry which is preliminary data.</text>
</comment>
<sequence length="48" mass="5137">TSIITQSVGAGMQSATACIWDVGSDSYVVETWTNNAIQVYVTVYGFAM</sequence>
<dbReference type="Proteomes" id="UP000324800">
    <property type="component" value="Unassembled WGS sequence"/>
</dbReference>
<feature type="non-terminal residue" evidence="1">
    <location>
        <position position="1"/>
    </location>
</feature>
<dbReference type="AlphaFoldDB" id="A0A5J4U0A1"/>
<name>A0A5J4U0A1_9EUKA</name>
<reference evidence="1 2" key="1">
    <citation type="submission" date="2019-03" db="EMBL/GenBank/DDBJ databases">
        <title>Single cell metagenomics reveals metabolic interactions within the superorganism composed of flagellate Streblomastix strix and complex community of Bacteroidetes bacteria on its surface.</title>
        <authorList>
            <person name="Treitli S.C."/>
            <person name="Kolisko M."/>
            <person name="Husnik F."/>
            <person name="Keeling P."/>
            <person name="Hampl V."/>
        </authorList>
    </citation>
    <scope>NUCLEOTIDE SEQUENCE [LARGE SCALE GENOMIC DNA]</scope>
    <source>
        <strain evidence="1">ST1C</strain>
    </source>
</reference>
<gene>
    <name evidence="1" type="ORF">EZS28_040768</name>
</gene>
<evidence type="ECO:0000313" key="1">
    <source>
        <dbReference type="EMBL" id="KAA6363703.1"/>
    </source>
</evidence>
<accession>A0A5J4U0A1</accession>
<dbReference type="InterPro" id="IPR038586">
    <property type="entry name" value="Tctex-1-like_sf"/>
</dbReference>
<organism evidence="1 2">
    <name type="scientific">Streblomastix strix</name>
    <dbReference type="NCBI Taxonomy" id="222440"/>
    <lineage>
        <taxon>Eukaryota</taxon>
        <taxon>Metamonada</taxon>
        <taxon>Preaxostyla</taxon>
        <taxon>Oxymonadida</taxon>
        <taxon>Streblomastigidae</taxon>
        <taxon>Streblomastix</taxon>
    </lineage>
</organism>
<dbReference type="Pfam" id="PF03645">
    <property type="entry name" value="Tctex-1"/>
    <property type="match status" value="1"/>
</dbReference>
<dbReference type="Gene3D" id="3.30.1140.40">
    <property type="entry name" value="Tctex-1"/>
    <property type="match status" value="1"/>
</dbReference>
<dbReference type="OrthoDB" id="10059120at2759"/>
<dbReference type="EMBL" id="SNRW01022580">
    <property type="protein sequence ID" value="KAA6363703.1"/>
    <property type="molecule type" value="Genomic_DNA"/>
</dbReference>
<dbReference type="InterPro" id="IPR005334">
    <property type="entry name" value="Tctex-1-like"/>
</dbReference>
<protein>
    <submittedName>
        <fullName evidence="1">Uncharacterized protein</fullName>
    </submittedName>
</protein>
<evidence type="ECO:0000313" key="2">
    <source>
        <dbReference type="Proteomes" id="UP000324800"/>
    </source>
</evidence>